<proteinExistence type="predicted"/>
<dbReference type="RefSeq" id="WP_113693387.1">
    <property type="nucleotide sequence ID" value="NZ_CP015163.1"/>
</dbReference>
<dbReference type="OrthoDB" id="3638324at2"/>
<keyword evidence="1" id="KW-0812">Transmembrane</keyword>
<feature type="transmembrane region" description="Helical" evidence="1">
    <location>
        <begin position="37"/>
        <end position="63"/>
    </location>
</feature>
<evidence type="ECO:0000313" key="2">
    <source>
        <dbReference type="EMBL" id="AXB44146.1"/>
    </source>
</evidence>
<keyword evidence="1" id="KW-0472">Membrane</keyword>
<name>A0A344L7X2_9PSEU</name>
<reference evidence="2 3" key="1">
    <citation type="submission" date="2016-04" db="EMBL/GenBank/DDBJ databases">
        <title>Complete genome sequence and analysis of deep-sea sediment isolate, Amycolatopsis sp. WP1.</title>
        <authorList>
            <person name="Wang H."/>
            <person name="Chen S."/>
            <person name="Wu Q."/>
        </authorList>
    </citation>
    <scope>NUCLEOTIDE SEQUENCE [LARGE SCALE GENOMIC DNA]</scope>
    <source>
        <strain evidence="2 3">WP1</strain>
    </source>
</reference>
<feature type="transmembrane region" description="Helical" evidence="1">
    <location>
        <begin position="83"/>
        <end position="100"/>
    </location>
</feature>
<evidence type="ECO:0000313" key="3">
    <source>
        <dbReference type="Proteomes" id="UP000250434"/>
    </source>
</evidence>
<dbReference type="Proteomes" id="UP000250434">
    <property type="component" value="Chromosome"/>
</dbReference>
<accession>A0A344L7X2</accession>
<protein>
    <submittedName>
        <fullName evidence="2">Uncharacterized protein</fullName>
    </submittedName>
</protein>
<organism evidence="2 3">
    <name type="scientific">Amycolatopsis albispora</name>
    <dbReference type="NCBI Taxonomy" id="1804986"/>
    <lineage>
        <taxon>Bacteria</taxon>
        <taxon>Bacillati</taxon>
        <taxon>Actinomycetota</taxon>
        <taxon>Actinomycetes</taxon>
        <taxon>Pseudonocardiales</taxon>
        <taxon>Pseudonocardiaceae</taxon>
        <taxon>Amycolatopsis</taxon>
    </lineage>
</organism>
<dbReference type="KEGG" id="aab:A4R43_17790"/>
<dbReference type="AlphaFoldDB" id="A0A344L7X2"/>
<dbReference type="EMBL" id="CP015163">
    <property type="protein sequence ID" value="AXB44146.1"/>
    <property type="molecule type" value="Genomic_DNA"/>
</dbReference>
<evidence type="ECO:0000256" key="1">
    <source>
        <dbReference type="SAM" id="Phobius"/>
    </source>
</evidence>
<gene>
    <name evidence="2" type="ORF">A4R43_17790</name>
</gene>
<keyword evidence="3" id="KW-1185">Reference proteome</keyword>
<sequence length="101" mass="10419">MTYQPAQPAKYNSVSAGGASDVKTFVAAALLPFSAGLLVLVGALLIGVFGGILGVVAAVFGAVWWRSLNDKKFFPRDIAKGPMIGLSVATAVLLLLVVLMV</sequence>
<keyword evidence="1" id="KW-1133">Transmembrane helix</keyword>